<dbReference type="InterPro" id="IPR036058">
    <property type="entry name" value="Kazal_dom_sf"/>
</dbReference>
<sequence length="117" mass="12882">MKLKNTFTILFFSLLVSILLISFSGCGNSPKSQEPKNETTPQPTTSEVPEGYTKGETPVPIAFEDLSEDCYEVNKKADKTLCADVYDPVCGCDNRNYSNACQAEKAGIKKWTKGNCK</sequence>
<dbReference type="SUPFAM" id="SSF100895">
    <property type="entry name" value="Kazal-type serine protease inhibitors"/>
    <property type="match status" value="1"/>
</dbReference>
<dbReference type="Gene3D" id="3.30.60.30">
    <property type="match status" value="1"/>
</dbReference>
<dbReference type="Proteomes" id="UP000199321">
    <property type="component" value="Unassembled WGS sequence"/>
</dbReference>
<dbReference type="OrthoDB" id="9800302at2"/>
<feature type="region of interest" description="Disordered" evidence="1">
    <location>
        <begin position="28"/>
        <end position="56"/>
    </location>
</feature>
<keyword evidence="4" id="KW-1185">Reference proteome</keyword>
<gene>
    <name evidence="3" type="ORF">SAMN05421855_10491</name>
</gene>
<evidence type="ECO:0000313" key="4">
    <source>
        <dbReference type="Proteomes" id="UP000199321"/>
    </source>
</evidence>
<feature type="domain" description="Kazal-like" evidence="2">
    <location>
        <begin position="64"/>
        <end position="117"/>
    </location>
</feature>
<evidence type="ECO:0000259" key="2">
    <source>
        <dbReference type="PROSITE" id="PS51465"/>
    </source>
</evidence>
<proteinExistence type="predicted"/>
<dbReference type="CDD" id="cd00104">
    <property type="entry name" value="KAZAL_FS"/>
    <property type="match status" value="1"/>
</dbReference>
<evidence type="ECO:0000313" key="3">
    <source>
        <dbReference type="EMBL" id="SDE99776.1"/>
    </source>
</evidence>
<feature type="compositionally biased region" description="Polar residues" evidence="1">
    <location>
        <begin position="28"/>
        <end position="47"/>
    </location>
</feature>
<accession>A0A1G7HHH4</accession>
<dbReference type="Pfam" id="PF07648">
    <property type="entry name" value="Kazal_2"/>
    <property type="match status" value="1"/>
</dbReference>
<dbReference type="RefSeq" id="WP_093144751.1">
    <property type="nucleotide sequence ID" value="NZ_BMWO01000004.1"/>
</dbReference>
<dbReference type="AlphaFoldDB" id="A0A1G7HHH4"/>
<evidence type="ECO:0000256" key="1">
    <source>
        <dbReference type="SAM" id="MobiDB-lite"/>
    </source>
</evidence>
<dbReference type="InterPro" id="IPR002350">
    <property type="entry name" value="Kazal_dom"/>
</dbReference>
<organism evidence="3 4">
    <name type="scientific">Ulvibacter litoralis</name>
    <dbReference type="NCBI Taxonomy" id="227084"/>
    <lineage>
        <taxon>Bacteria</taxon>
        <taxon>Pseudomonadati</taxon>
        <taxon>Bacteroidota</taxon>
        <taxon>Flavobacteriia</taxon>
        <taxon>Flavobacteriales</taxon>
        <taxon>Flavobacteriaceae</taxon>
        <taxon>Ulvibacter</taxon>
    </lineage>
</organism>
<dbReference type="EMBL" id="FNBA01000004">
    <property type="protein sequence ID" value="SDE99776.1"/>
    <property type="molecule type" value="Genomic_DNA"/>
</dbReference>
<dbReference type="STRING" id="227084.SAMN05421855_10491"/>
<reference evidence="3 4" key="1">
    <citation type="submission" date="2016-10" db="EMBL/GenBank/DDBJ databases">
        <authorList>
            <person name="de Groot N.N."/>
        </authorList>
    </citation>
    <scope>NUCLEOTIDE SEQUENCE [LARGE SCALE GENOMIC DNA]</scope>
    <source>
        <strain evidence="3 4">DSM 16195</strain>
    </source>
</reference>
<protein>
    <submittedName>
        <fullName evidence="3">Kazal-type serine protease inhibitor domain-containing protein</fullName>
    </submittedName>
</protein>
<dbReference type="PROSITE" id="PS51257">
    <property type="entry name" value="PROKAR_LIPOPROTEIN"/>
    <property type="match status" value="1"/>
</dbReference>
<name>A0A1G7HHH4_9FLAO</name>
<dbReference type="PROSITE" id="PS51465">
    <property type="entry name" value="KAZAL_2"/>
    <property type="match status" value="1"/>
</dbReference>
<dbReference type="SMART" id="SM00280">
    <property type="entry name" value="KAZAL"/>
    <property type="match status" value="1"/>
</dbReference>